<evidence type="ECO:0000313" key="7">
    <source>
        <dbReference type="Proteomes" id="UP000664991"/>
    </source>
</evidence>
<dbReference type="GO" id="GO:0005634">
    <property type="term" value="C:nucleus"/>
    <property type="evidence" value="ECO:0007669"/>
    <property type="project" value="UniProtKB-SubCell"/>
</dbReference>
<feature type="domain" description="DNA endonuclease activator Ctp1 C-terminal" evidence="5">
    <location>
        <begin position="171"/>
        <end position="203"/>
    </location>
</feature>
<evidence type="ECO:0000256" key="2">
    <source>
        <dbReference type="ARBA" id="ARBA00022763"/>
    </source>
</evidence>
<keyword evidence="3" id="KW-0539">Nucleus</keyword>
<evidence type="ECO:0000313" key="6">
    <source>
        <dbReference type="EMBL" id="KAG5199385.1"/>
    </source>
</evidence>
<dbReference type="GO" id="GO:0010792">
    <property type="term" value="P:DNA double-strand break processing involved in repair via single-strand annealing"/>
    <property type="evidence" value="ECO:0007669"/>
    <property type="project" value="TreeGrafter"/>
</dbReference>
<protein>
    <recommendedName>
        <fullName evidence="5">DNA endonuclease activator Ctp1 C-terminal domain-containing protein</fullName>
    </recommendedName>
</protein>
<keyword evidence="2" id="KW-0227">DNA damage</keyword>
<dbReference type="AlphaFoldDB" id="A0A836A3C2"/>
<organism evidence="6 7">
    <name type="scientific">Ovis aries</name>
    <name type="common">Sheep</name>
    <dbReference type="NCBI Taxonomy" id="9940"/>
    <lineage>
        <taxon>Eukaryota</taxon>
        <taxon>Metazoa</taxon>
        <taxon>Chordata</taxon>
        <taxon>Craniata</taxon>
        <taxon>Vertebrata</taxon>
        <taxon>Euteleostomi</taxon>
        <taxon>Mammalia</taxon>
        <taxon>Eutheria</taxon>
        <taxon>Laurasiatheria</taxon>
        <taxon>Artiodactyla</taxon>
        <taxon>Ruminantia</taxon>
        <taxon>Pecora</taxon>
        <taxon>Bovidae</taxon>
        <taxon>Caprinae</taxon>
        <taxon>Ovis</taxon>
    </lineage>
</organism>
<sequence length="240" mass="27922">MKTRSVRGACEVASVLQLNPCRTAKTKSLQNNQDVSFENIQWSIDPGAELSQYKMDVTVDDTKDGSQSRLAGETVDIDCTLVSETMLLKLKKQEQKGEESPNGERKMNDSLEDMFDRTTHEEYESCDERETELQNFPHIEVVRKKEERRKLLGHTCKECEIYYADFPAEEREKKSTSCSRHRFRYIPPNTPENFWEVGFPSTQTCMERGYIKEDLDPCPRPKRRQPYNAMFSPKGKEQKT</sequence>
<evidence type="ECO:0000259" key="5">
    <source>
        <dbReference type="Pfam" id="PF08573"/>
    </source>
</evidence>
<evidence type="ECO:0000256" key="4">
    <source>
        <dbReference type="SAM" id="MobiDB-lite"/>
    </source>
</evidence>
<reference evidence="6 7" key="1">
    <citation type="submission" date="2020-12" db="EMBL/GenBank/DDBJ databases">
        <title>De novo assembly of Tibetan sheep genome.</title>
        <authorList>
            <person name="Li X."/>
        </authorList>
    </citation>
    <scope>NUCLEOTIDE SEQUENCE [LARGE SCALE GENOMIC DNA]</scope>
    <source>
        <tissue evidence="6">Heart</tissue>
    </source>
</reference>
<accession>A0A836A3C2</accession>
<evidence type="ECO:0000256" key="3">
    <source>
        <dbReference type="ARBA" id="ARBA00023242"/>
    </source>
</evidence>
<dbReference type="PANTHER" id="PTHR15107:SF4">
    <property type="entry name" value="DNA ENDONUCLEASE RBBP8"/>
    <property type="match status" value="1"/>
</dbReference>
<proteinExistence type="predicted"/>
<dbReference type="Proteomes" id="UP000664991">
    <property type="component" value="Chromosome 15"/>
</dbReference>
<dbReference type="Pfam" id="PF08573">
    <property type="entry name" value="SAE2"/>
    <property type="match status" value="1"/>
</dbReference>
<dbReference type="InterPro" id="IPR033316">
    <property type="entry name" value="RBBP8-like"/>
</dbReference>
<evidence type="ECO:0000256" key="1">
    <source>
        <dbReference type="ARBA" id="ARBA00004123"/>
    </source>
</evidence>
<dbReference type="InterPro" id="IPR013882">
    <property type="entry name" value="Ctp1_C"/>
</dbReference>
<comment type="caution">
    <text evidence="6">The sequence shown here is derived from an EMBL/GenBank/DDBJ whole genome shotgun (WGS) entry which is preliminary data.</text>
</comment>
<feature type="region of interest" description="Disordered" evidence="4">
    <location>
        <begin position="216"/>
        <end position="240"/>
    </location>
</feature>
<dbReference type="PANTHER" id="PTHR15107">
    <property type="entry name" value="RETINOBLASTOMA BINDING PROTEIN 8"/>
    <property type="match status" value="1"/>
</dbReference>
<name>A0A836A3C2_SHEEP</name>
<dbReference type="GO" id="GO:0003684">
    <property type="term" value="F:damaged DNA binding"/>
    <property type="evidence" value="ECO:0007669"/>
    <property type="project" value="TreeGrafter"/>
</dbReference>
<comment type="subcellular location">
    <subcellularLocation>
        <location evidence="1">Nucleus</location>
    </subcellularLocation>
</comment>
<dbReference type="EMBL" id="JAEMGP010000015">
    <property type="protein sequence ID" value="KAG5199385.1"/>
    <property type="molecule type" value="Genomic_DNA"/>
</dbReference>
<gene>
    <name evidence="6" type="ORF">JEQ12_005864</name>
</gene>